<dbReference type="CDD" id="cd10150">
    <property type="entry name" value="CobN_like"/>
    <property type="match status" value="1"/>
</dbReference>
<dbReference type="Proteomes" id="UP000480684">
    <property type="component" value="Unassembled WGS sequence"/>
</dbReference>
<keyword evidence="3" id="KW-0436">Ligase</keyword>
<evidence type="ECO:0000313" key="3">
    <source>
        <dbReference type="EMBL" id="NFV78820.1"/>
    </source>
</evidence>
<comment type="caution">
    <text evidence="3">The sequence shown here is derived from an EMBL/GenBank/DDBJ whole genome shotgun (WGS) entry which is preliminary data.</text>
</comment>
<dbReference type="PANTHER" id="PTHR44119">
    <property type="entry name" value="MAGNESIUM-CHELATASE SUBUNIT CHLH, CHLOROPLASTIC"/>
    <property type="match status" value="1"/>
</dbReference>
<proteinExistence type="predicted"/>
<sequence>MRPDPFVLVVVDSTGSTLPNLIRAVRALPPEPQVRVIARTRDDLYDDKAIARCCADIAGADALVLLPHGGSESLPGFDSLVAAAADRLVHVQVSPSSPESLELARRFTADFASPAFARRQEYLAKGGPDNVRHLVRFMVTGEAPVPAEVAVQGIYHPDYHGVSDPDSYLAWARARLGDDAPVIGLWFYRSAWLAGDLAAYDQLIAEIEIQGGIPLALFHVRTAESDLGGLRVADLARRFFQGRIEVLLSPISFSLARMGHGCDRILPELDVPVLQLIITSNPRAVWEETVQAVTPLDVSTNAAQPEFDGVVIGTVVATREHDGEDQETGARLVRRQPVEDRCRHTIAWAMNWARLRRTPPERRKVAILFHHYPPKNDRLGSAVGLDSFASVKAILERLKAEGYHVAHDYADGDQLAAELLGRLTNDRRYLPPEAMAERAVARIDTDIVRQWHAARTPTMRAEMDDKWGPAPGTTFVHDGKVLVGGVVNGNVFIGMQPPRARMEDGDEPSAQQDGTSIHDPYLPATHHYLGYYRWLRQEFGAQVVFHIGTHGTLEWMPGKSLGLSRGCYPDAAIADLPNLYPYNISIPGEGTQAKRRSYACILDHMIPAQTHAGLSEPLAAVEECLERLYFVETEDPAKVALVVEQLWERVTAAHLDRDLDLTRPELDADPAAIANRLHSYLCEVEVTSINDGLHVFGQPPAGNRLSQTLVHLTRLPTGPHGSLWDALAAARGLDGQDLRDDPGGLLPHLGRTKGQVLAELVDAAAAALDRLEETGWDEDTLDREAGGSARLGAVLRFIRDDIRPRVQGVADELEYAARGTAGRFVPPGGSGAPTRGTVDILPTGRNFFSIDPLKIPTPEAWQVGCAMGDALVQRFRADEGRWPEQLGMVLWSSPTMRTRGDDVAQILYLMGVRPVWEAGSDRVKGVEPIPLAERSFPRLDVTVRASGLFRDTFPNIMDLIDEGVRMVAALAEPADMNILARNVAIDAETLRKAGVPAEEIARRAAFRVFSDQPGTYGAGVNALLNNGGWKEVADLGDIYIHWGGFAYGAGTYGEDRRDDFRTRMGRLDLTVKNSDTREHDIFASDDFNSYHGGMNAAVVSASGRRARSYTGDSNDPRRPRIRSTAEEGRFVFRTRVLNPKWIEGMKRHGYKGAGDLSKLVEYCFQWDATSKILEDWQYAELARTYAFDPAMRDFFREHNPYALHNITERLLEAIERGLWANPGADRDRLQALYLDAEGDVEDTLAPAAAQ</sequence>
<dbReference type="EC" id="6.6.1.2" evidence="1"/>
<dbReference type="GO" id="GO:0009236">
    <property type="term" value="P:cobalamin biosynthetic process"/>
    <property type="evidence" value="ECO:0007669"/>
    <property type="project" value="UniProtKB-UniRule"/>
</dbReference>
<dbReference type="PANTHER" id="PTHR44119:SF7">
    <property type="entry name" value="MAGNESIUM CHELATASE SUBUNIT"/>
    <property type="match status" value="1"/>
</dbReference>
<dbReference type="Pfam" id="PF02514">
    <property type="entry name" value="CobN-Mg_chel"/>
    <property type="match status" value="1"/>
</dbReference>
<dbReference type="InterPro" id="IPR011953">
    <property type="entry name" value="Cobalto_CobN"/>
</dbReference>
<evidence type="ECO:0000259" key="2">
    <source>
        <dbReference type="Pfam" id="PF02514"/>
    </source>
</evidence>
<feature type="domain" description="CobN/magnesium chelatase" evidence="2">
    <location>
        <begin position="121"/>
        <end position="1222"/>
    </location>
</feature>
<evidence type="ECO:0000256" key="1">
    <source>
        <dbReference type="NCBIfam" id="TIGR02257"/>
    </source>
</evidence>
<name>A0A7C9QRH8_9PROT</name>
<dbReference type="RefSeq" id="WP_163674125.1">
    <property type="nucleotide sequence ID" value="NZ_JAAIYP010000007.1"/>
</dbReference>
<dbReference type="GO" id="GO:0051116">
    <property type="term" value="F:cobaltochelatase activity"/>
    <property type="evidence" value="ECO:0007669"/>
    <property type="project" value="UniProtKB-UniRule"/>
</dbReference>
<evidence type="ECO:0000313" key="4">
    <source>
        <dbReference type="Proteomes" id="UP000480684"/>
    </source>
</evidence>
<accession>A0A7C9QRH8</accession>
<dbReference type="NCBIfam" id="TIGR02257">
    <property type="entry name" value="cobalto_cobN"/>
    <property type="match status" value="1"/>
</dbReference>
<keyword evidence="4" id="KW-1185">Reference proteome</keyword>
<dbReference type="InterPro" id="IPR003672">
    <property type="entry name" value="CobN/Mg_chltase"/>
</dbReference>
<gene>
    <name evidence="3" type="primary">cobN</name>
    <name evidence="3" type="ORF">G4223_01640</name>
</gene>
<reference evidence="3 4" key="1">
    <citation type="submission" date="2020-02" db="EMBL/GenBank/DDBJ databases">
        <authorList>
            <person name="Dziuba M."/>
            <person name="Kuznetsov B."/>
            <person name="Mardanov A."/>
            <person name="Ravin N."/>
            <person name="Grouzdev D."/>
        </authorList>
    </citation>
    <scope>NUCLEOTIDE SEQUENCE [LARGE SCALE GENOMIC DNA]</scope>
    <source>
        <strain evidence="3 4">SpK</strain>
    </source>
</reference>
<dbReference type="AlphaFoldDB" id="A0A7C9QRH8"/>
<protein>
    <recommendedName>
        <fullName evidence="1">Cobaltochelatase subunit CobN</fullName>
        <ecNumber evidence="1">6.6.1.2</ecNumber>
    </recommendedName>
</protein>
<organism evidence="3 4">
    <name type="scientific">Magnetospirillum aberrantis SpK</name>
    <dbReference type="NCBI Taxonomy" id="908842"/>
    <lineage>
        <taxon>Bacteria</taxon>
        <taxon>Pseudomonadati</taxon>
        <taxon>Pseudomonadota</taxon>
        <taxon>Alphaproteobacteria</taxon>
        <taxon>Rhodospirillales</taxon>
        <taxon>Rhodospirillaceae</taxon>
        <taxon>Magnetospirillum</taxon>
    </lineage>
</organism>
<dbReference type="EMBL" id="JAAIYP010000007">
    <property type="protein sequence ID" value="NFV78820.1"/>
    <property type="molecule type" value="Genomic_DNA"/>
</dbReference>